<dbReference type="STRING" id="1300341.I595_593"/>
<proteinExistence type="inferred from homology"/>
<comment type="caution">
    <text evidence="8">The sequence shown here is derived from an EMBL/GenBank/DDBJ whole genome shotgun (WGS) entry which is preliminary data.</text>
</comment>
<dbReference type="InterPro" id="IPR040758">
    <property type="entry name" value="PrmC_N"/>
</dbReference>
<dbReference type="InterPro" id="IPR019874">
    <property type="entry name" value="RF_methyltr_PrmC"/>
</dbReference>
<comment type="function">
    <text evidence="5">Methylates the class 1 translation termination release factors RF1/PrfA and RF2/PrfB on the glutamine residue of the universally conserved GGQ motif.</text>
</comment>
<evidence type="ECO:0000259" key="7">
    <source>
        <dbReference type="Pfam" id="PF17827"/>
    </source>
</evidence>
<feature type="domain" description="Release factor glutamine methyltransferase N-terminal" evidence="7">
    <location>
        <begin position="29"/>
        <end position="76"/>
    </location>
</feature>
<feature type="binding site" evidence="5">
    <location>
        <begin position="188"/>
        <end position="191"/>
    </location>
    <ligand>
        <name>substrate</name>
    </ligand>
</feature>
<dbReference type="InterPro" id="IPR007848">
    <property type="entry name" value="Small_mtfrase_dom"/>
</dbReference>
<evidence type="ECO:0000259" key="6">
    <source>
        <dbReference type="Pfam" id="PF05175"/>
    </source>
</evidence>
<dbReference type="InterPro" id="IPR050320">
    <property type="entry name" value="N5-glutamine_MTase"/>
</dbReference>
<dbReference type="NCBIfam" id="TIGR03534">
    <property type="entry name" value="RF_mod_PrmC"/>
    <property type="match status" value="1"/>
</dbReference>
<dbReference type="GO" id="GO:0102559">
    <property type="term" value="F:peptide chain release factor N(5)-glutamine methyltransferase activity"/>
    <property type="evidence" value="ECO:0007669"/>
    <property type="project" value="UniProtKB-EC"/>
</dbReference>
<dbReference type="CDD" id="cd02440">
    <property type="entry name" value="AdoMet_MTases"/>
    <property type="match status" value="1"/>
</dbReference>
<dbReference type="AlphaFoldDB" id="A0A0P7AJ97"/>
<protein>
    <recommendedName>
        <fullName evidence="5">Release factor glutamine methyltransferase</fullName>
        <shortName evidence="5">RF MTase</shortName>
        <ecNumber evidence="5">2.1.1.297</ecNumber>
    </recommendedName>
    <alternativeName>
        <fullName evidence="5">N5-glutamine methyltransferase PrmC</fullName>
    </alternativeName>
    <alternativeName>
        <fullName evidence="5">Protein-(glutamine-N5) MTase PrmC</fullName>
    </alternativeName>
    <alternativeName>
        <fullName evidence="5">Protein-glutamine N-methyltransferase PrmC</fullName>
    </alternativeName>
</protein>
<feature type="binding site" evidence="5">
    <location>
        <position position="146"/>
    </location>
    <ligand>
        <name>S-adenosyl-L-methionine</name>
        <dbReference type="ChEBI" id="CHEBI:59789"/>
    </ligand>
</feature>
<dbReference type="PROSITE" id="PS00092">
    <property type="entry name" value="N6_MTASE"/>
    <property type="match status" value="1"/>
</dbReference>
<dbReference type="EC" id="2.1.1.297" evidence="5"/>
<feature type="domain" description="Methyltransferase small" evidence="6">
    <location>
        <begin position="116"/>
        <end position="196"/>
    </location>
</feature>
<name>A0A0P7AJ97_9FLAO</name>
<evidence type="ECO:0000256" key="3">
    <source>
        <dbReference type="ARBA" id="ARBA00022691"/>
    </source>
</evidence>
<evidence type="ECO:0000313" key="9">
    <source>
        <dbReference type="Proteomes" id="UP000050280"/>
    </source>
</evidence>
<comment type="similarity">
    <text evidence="5">Belongs to the protein N5-glutamine methyltransferase family. PrmC subfamily.</text>
</comment>
<dbReference type="EMBL" id="LDJX01000001">
    <property type="protein sequence ID" value="KPM33687.1"/>
    <property type="molecule type" value="Genomic_DNA"/>
</dbReference>
<dbReference type="PANTHER" id="PTHR18895:SF74">
    <property type="entry name" value="MTRF1L RELEASE FACTOR GLUTAMINE METHYLTRANSFERASE"/>
    <property type="match status" value="1"/>
</dbReference>
<dbReference type="InterPro" id="IPR029063">
    <property type="entry name" value="SAM-dependent_MTases_sf"/>
</dbReference>
<dbReference type="Gene3D" id="1.10.8.10">
    <property type="entry name" value="DNA helicase RuvA subunit, C-terminal domain"/>
    <property type="match status" value="1"/>
</dbReference>
<organism evidence="8 9">
    <name type="scientific">Croceitalea dokdonensis DOKDO 023</name>
    <dbReference type="NCBI Taxonomy" id="1300341"/>
    <lineage>
        <taxon>Bacteria</taxon>
        <taxon>Pseudomonadati</taxon>
        <taxon>Bacteroidota</taxon>
        <taxon>Flavobacteriia</taxon>
        <taxon>Flavobacteriales</taxon>
        <taxon>Flavobacteriaceae</taxon>
        <taxon>Croceitalea</taxon>
    </lineage>
</organism>
<dbReference type="Pfam" id="PF17827">
    <property type="entry name" value="PrmC_N"/>
    <property type="match status" value="1"/>
</dbReference>
<dbReference type="PATRIC" id="fig|1300341.3.peg.586"/>
<dbReference type="Pfam" id="PF05175">
    <property type="entry name" value="MTS"/>
    <property type="match status" value="1"/>
</dbReference>
<reference evidence="8 9" key="1">
    <citation type="submission" date="2015-09" db="EMBL/GenBank/DDBJ databases">
        <title>Genome sequence of the marine flavobacterium Croceitalea dokdonensis DOKDO 023 that contains proton- and sodium-pumping rhodopsins.</title>
        <authorList>
            <person name="Kwon S.-K."/>
            <person name="Lee H.K."/>
            <person name="Kwak M.-J."/>
            <person name="Kim J.F."/>
        </authorList>
    </citation>
    <scope>NUCLEOTIDE SEQUENCE [LARGE SCALE GENOMIC DNA]</scope>
    <source>
        <strain evidence="8 9">DOKDO 023</strain>
    </source>
</reference>
<evidence type="ECO:0000256" key="1">
    <source>
        <dbReference type="ARBA" id="ARBA00022603"/>
    </source>
</evidence>
<dbReference type="NCBIfam" id="TIGR00536">
    <property type="entry name" value="hemK_fam"/>
    <property type="match status" value="1"/>
</dbReference>
<dbReference type="PANTHER" id="PTHR18895">
    <property type="entry name" value="HEMK METHYLTRANSFERASE"/>
    <property type="match status" value="1"/>
</dbReference>
<dbReference type="GO" id="GO:0032259">
    <property type="term" value="P:methylation"/>
    <property type="evidence" value="ECO:0007669"/>
    <property type="project" value="UniProtKB-KW"/>
</dbReference>
<evidence type="ECO:0000256" key="4">
    <source>
        <dbReference type="ARBA" id="ARBA00048391"/>
    </source>
</evidence>
<keyword evidence="9" id="KW-1185">Reference proteome</keyword>
<keyword evidence="3 5" id="KW-0949">S-adenosyl-L-methionine</keyword>
<comment type="catalytic activity">
    <reaction evidence="4 5">
        <text>L-glutaminyl-[peptide chain release factor] + S-adenosyl-L-methionine = N(5)-methyl-L-glutaminyl-[peptide chain release factor] + S-adenosyl-L-homocysteine + H(+)</text>
        <dbReference type="Rhea" id="RHEA:42896"/>
        <dbReference type="Rhea" id="RHEA-COMP:10271"/>
        <dbReference type="Rhea" id="RHEA-COMP:10272"/>
        <dbReference type="ChEBI" id="CHEBI:15378"/>
        <dbReference type="ChEBI" id="CHEBI:30011"/>
        <dbReference type="ChEBI" id="CHEBI:57856"/>
        <dbReference type="ChEBI" id="CHEBI:59789"/>
        <dbReference type="ChEBI" id="CHEBI:61891"/>
        <dbReference type="EC" id="2.1.1.297"/>
    </reaction>
</comment>
<accession>A0A0P7AJ97</accession>
<dbReference type="SUPFAM" id="SSF53335">
    <property type="entry name" value="S-adenosyl-L-methionine-dependent methyltransferases"/>
    <property type="match status" value="1"/>
</dbReference>
<dbReference type="OrthoDB" id="9800643at2"/>
<dbReference type="InterPro" id="IPR002052">
    <property type="entry name" value="DNA_methylase_N6_adenine_CS"/>
</dbReference>
<dbReference type="InterPro" id="IPR004556">
    <property type="entry name" value="HemK-like"/>
</dbReference>
<evidence type="ECO:0000256" key="2">
    <source>
        <dbReference type="ARBA" id="ARBA00022679"/>
    </source>
</evidence>
<keyword evidence="2 5" id="KW-0808">Transferase</keyword>
<dbReference type="Gene3D" id="3.40.50.150">
    <property type="entry name" value="Vaccinia Virus protein VP39"/>
    <property type="match status" value="1"/>
</dbReference>
<sequence>MQLRAIKDIFHKELFPQYPKGEIDSFFSLCIEHFLGLGQFTLVMQPGYTLTHEEETPLFQALSRLKTNEPIQYILGKAYFRDLILSVNEHTLIPRPETEELVQWVIDDVRHATVNDIKILDIGTGSGCIAIALAKELSNAQVFALDIAPGALELAQQNAQENKVKVNFMEADVFHMKWDMEFDIIVSNPPYVREMEKVQMHENVTSYEPGTALFVPDNDALRYYRAIAECAQKCLRPDGLLYLEINQYLSTETKTLFEAHLFQENRLKKDIFGNYRFLRCKKIAE</sequence>
<dbReference type="HAMAP" id="MF_02126">
    <property type="entry name" value="RF_methyltr_PrmC"/>
    <property type="match status" value="1"/>
</dbReference>
<gene>
    <name evidence="5" type="primary">prmC</name>
    <name evidence="8" type="ORF">I595_593</name>
</gene>
<comment type="caution">
    <text evidence="5">Lacks conserved residue(s) required for the propagation of feature annotation.</text>
</comment>
<dbReference type="GO" id="GO:0003676">
    <property type="term" value="F:nucleic acid binding"/>
    <property type="evidence" value="ECO:0007669"/>
    <property type="project" value="InterPro"/>
</dbReference>
<dbReference type="Proteomes" id="UP000050280">
    <property type="component" value="Unassembled WGS sequence"/>
</dbReference>
<feature type="binding site" evidence="5">
    <location>
        <begin position="123"/>
        <end position="127"/>
    </location>
    <ligand>
        <name>S-adenosyl-L-methionine</name>
        <dbReference type="ChEBI" id="CHEBI:59789"/>
    </ligand>
</feature>
<evidence type="ECO:0000313" key="8">
    <source>
        <dbReference type="EMBL" id="KPM33687.1"/>
    </source>
</evidence>
<dbReference type="RefSeq" id="WP_054557837.1">
    <property type="nucleotide sequence ID" value="NZ_LDJX01000001.1"/>
</dbReference>
<feature type="binding site" evidence="5">
    <location>
        <position position="188"/>
    </location>
    <ligand>
        <name>S-adenosyl-L-methionine</name>
        <dbReference type="ChEBI" id="CHEBI:59789"/>
    </ligand>
</feature>
<keyword evidence="1 5" id="KW-0489">Methyltransferase</keyword>
<evidence type="ECO:0000256" key="5">
    <source>
        <dbReference type="HAMAP-Rule" id="MF_02126"/>
    </source>
</evidence>